<dbReference type="AlphaFoldDB" id="A0A844G6X2"/>
<gene>
    <name evidence="1" type="ORF">FYJ85_21810</name>
</gene>
<evidence type="ECO:0000313" key="1">
    <source>
        <dbReference type="EMBL" id="MST99670.1"/>
    </source>
</evidence>
<dbReference type="InterPro" id="IPR017853">
    <property type="entry name" value="GH"/>
</dbReference>
<dbReference type="Gene3D" id="3.20.20.80">
    <property type="entry name" value="Glycosidases"/>
    <property type="match status" value="1"/>
</dbReference>
<name>A0A844G6X2_9BACT</name>
<dbReference type="SUPFAM" id="SSF51445">
    <property type="entry name" value="(Trans)glycosidases"/>
    <property type="match status" value="1"/>
</dbReference>
<protein>
    <recommendedName>
        <fullName evidence="3">Cellulase (Glycosyl hydrolase family 5)</fullName>
    </recommendedName>
</protein>
<keyword evidence="2" id="KW-1185">Reference proteome</keyword>
<proteinExistence type="predicted"/>
<accession>A0A844G6X2</accession>
<comment type="caution">
    <text evidence="1">The sequence shown here is derived from an EMBL/GenBank/DDBJ whole genome shotgun (WGS) entry which is preliminary data.</text>
</comment>
<evidence type="ECO:0000313" key="2">
    <source>
        <dbReference type="Proteomes" id="UP000435649"/>
    </source>
</evidence>
<reference evidence="1 2" key="1">
    <citation type="submission" date="2019-08" db="EMBL/GenBank/DDBJ databases">
        <title>In-depth cultivation of the pig gut microbiome towards novel bacterial diversity and tailored functional studies.</title>
        <authorList>
            <person name="Wylensek D."/>
            <person name="Hitch T.C.A."/>
            <person name="Clavel T."/>
        </authorList>
    </citation>
    <scope>NUCLEOTIDE SEQUENCE [LARGE SCALE GENOMIC DNA]</scope>
    <source>
        <strain evidence="1 2">BBE-744-WT-12</strain>
    </source>
</reference>
<dbReference type="EMBL" id="VUNS01000046">
    <property type="protein sequence ID" value="MST99670.1"/>
    <property type="molecule type" value="Genomic_DNA"/>
</dbReference>
<dbReference type="RefSeq" id="WP_154420837.1">
    <property type="nucleotide sequence ID" value="NZ_VUNS01000046.1"/>
</dbReference>
<evidence type="ECO:0008006" key="3">
    <source>
        <dbReference type="Google" id="ProtNLM"/>
    </source>
</evidence>
<dbReference type="Proteomes" id="UP000435649">
    <property type="component" value="Unassembled WGS sequence"/>
</dbReference>
<organism evidence="1 2">
    <name type="scientific">Victivallis lenta</name>
    <dbReference type="NCBI Taxonomy" id="2606640"/>
    <lineage>
        <taxon>Bacteria</taxon>
        <taxon>Pseudomonadati</taxon>
        <taxon>Lentisphaerota</taxon>
        <taxon>Lentisphaeria</taxon>
        <taxon>Victivallales</taxon>
        <taxon>Victivallaceae</taxon>
        <taxon>Victivallis</taxon>
    </lineage>
</organism>
<sequence length="1045" mass="118514">MKISGINTISTLLLFFLFCRLSVSASAIRFDEHGVLECETFSAGIVHRDRGWNSTEQRKLSAAAERISQNNGEKFRFPFHGFQAEQTVTRLGDNRYRLTYSLTSSGNIETNSIYFLMAPFIGLAEHNEVRLNGRAIPFPLSYDRNFTRLHNNIRTLELPLNQGFLQWKFAAPISVKLEDLRQYNIQAFDIRLLFTPSDGALRSSKFEAEVSYTPYQVKAVALKEKNGQQDTNFRYIPFCLEGVKKLNENSSPLSLNIPSGSRTLFLLHSADLPSGVKAADLELADSSGRKTIMPITVGRETGSLKTQTLPARAFCFEEGIPDECGFFYVTAFELPEDVERAGIIAAGNYLFAGAACSRQRIPLRSENGDYMLKAGKDWRRIENRLDVIPGSALDFSSFAVDAPAGKYGRTIVRDGHFQFSDRPGVPVRFYGVNLCFSSCFPSKEQADIIAQRLARQGFNAVRFHHFDHLLVKDLPDNYSTVDPEKLDRMEYLVYALKKAGIYITLDLFTIRSTKPDEVSAFPEGLNKYDILNYKIAVLLYPEVRNQFKTFIKTLLTHKNPYTGQTWLEDPAFNHISVLNENNPRHLYDRCIPAIKRELEKQTQEYCRQNRIELTDKNKRSLLMKVLMSRYDEYWRDMVGFLRDIGVKNPLTEQNFCSYPYLHEQRRTYDYVDNHKYWDHPSFGGKQWGLPMFFLSESALAHRGRLPKWLGNSRVFGKPYTVTEMNFCYPNSYRAEGALLYSAVAGLQDWDGIYHYDYADGIGRMFSKGKQQLRIFDICNDMARLIPARIGTALFLRRDVSPAATAYPVAVDVSSPSASDARFPEIAEDLIFRGRTGSLLVRDGKLLDPVPEGTREICNMDSVLKSAPVPCFAPEKRKQQERILSDTGEIEIDYAGQTFSLVAPQTEAGIFPAGATFRGRHLSARSIKTFGIIAAITLNGKSFADSSRLLLIHATDCKQENSLYDSRKLSVLKHYGDLQHVLARHGICEISLSLSEGNWKIYALDFDGKRLGEVPFKQAGGQIHFVADTFYGTDRVTFAYELIKEK</sequence>